<dbReference type="AlphaFoldDB" id="X0Y9J7"/>
<accession>X0Y9J7</accession>
<comment type="caution">
    <text evidence="1">The sequence shown here is derived from an EMBL/GenBank/DDBJ whole genome shotgun (WGS) entry which is preliminary data.</text>
</comment>
<organism evidence="1">
    <name type="scientific">marine sediment metagenome</name>
    <dbReference type="NCBI Taxonomy" id="412755"/>
    <lineage>
        <taxon>unclassified sequences</taxon>
        <taxon>metagenomes</taxon>
        <taxon>ecological metagenomes</taxon>
    </lineage>
</organism>
<dbReference type="EMBL" id="BARS01052258">
    <property type="protein sequence ID" value="GAG52490.1"/>
    <property type="molecule type" value="Genomic_DNA"/>
</dbReference>
<proteinExistence type="predicted"/>
<name>X0Y9J7_9ZZZZ</name>
<evidence type="ECO:0000313" key="1">
    <source>
        <dbReference type="EMBL" id="GAG52490.1"/>
    </source>
</evidence>
<reference evidence="1" key="1">
    <citation type="journal article" date="2014" name="Front. Microbiol.">
        <title>High frequency of phylogenetically diverse reductive dehalogenase-homologous genes in deep subseafloor sedimentary metagenomes.</title>
        <authorList>
            <person name="Kawai M."/>
            <person name="Futagami T."/>
            <person name="Toyoda A."/>
            <person name="Takaki Y."/>
            <person name="Nishi S."/>
            <person name="Hori S."/>
            <person name="Arai W."/>
            <person name="Tsubouchi T."/>
            <person name="Morono Y."/>
            <person name="Uchiyama I."/>
            <person name="Ito T."/>
            <person name="Fujiyama A."/>
            <person name="Inagaki F."/>
            <person name="Takami H."/>
        </authorList>
    </citation>
    <scope>NUCLEOTIDE SEQUENCE</scope>
    <source>
        <strain evidence="1">Expedition CK06-06</strain>
    </source>
</reference>
<sequence length="55" mass="6356">MADPNVYVGFAFELYDLEADRFKCALCDFNRAGFSHLPLMCVRLCQQRREIVAIV</sequence>
<gene>
    <name evidence="1" type="ORF">S01H1_77721</name>
</gene>
<protein>
    <submittedName>
        <fullName evidence="1">Uncharacterized protein</fullName>
    </submittedName>
</protein>